<dbReference type="Gene3D" id="1.10.1200.120">
    <property type="entry name" value="Large-conductance mechanosensitive channel, MscL, domain 1"/>
    <property type="match status" value="1"/>
</dbReference>
<dbReference type="PANTHER" id="PTHR30266">
    <property type="entry name" value="MECHANOSENSITIVE CHANNEL MSCL"/>
    <property type="match status" value="1"/>
</dbReference>
<feature type="region of interest" description="Disordered" evidence="5">
    <location>
        <begin position="208"/>
        <end position="230"/>
    </location>
</feature>
<evidence type="ECO:0000313" key="6">
    <source>
        <dbReference type="EMBL" id="ORY38155.1"/>
    </source>
</evidence>
<dbReference type="AlphaFoldDB" id="A0A1Y2BVN5"/>
<feature type="compositionally biased region" description="Basic and acidic residues" evidence="5">
    <location>
        <begin position="1"/>
        <end position="14"/>
    </location>
</feature>
<name>A0A1Y2BVN5_9FUNG</name>
<evidence type="ECO:0000256" key="1">
    <source>
        <dbReference type="ARBA" id="ARBA00004141"/>
    </source>
</evidence>
<comment type="caution">
    <text evidence="6">The sequence shown here is derived from an EMBL/GenBank/DDBJ whole genome shotgun (WGS) entry which is preliminary data.</text>
</comment>
<dbReference type="SUPFAM" id="SSF81330">
    <property type="entry name" value="Gated mechanosensitive channel"/>
    <property type="match status" value="1"/>
</dbReference>
<feature type="compositionally biased region" description="Basic and acidic residues" evidence="5">
    <location>
        <begin position="210"/>
        <end position="230"/>
    </location>
</feature>
<dbReference type="Proteomes" id="UP000193642">
    <property type="component" value="Unassembled WGS sequence"/>
</dbReference>
<feature type="region of interest" description="Disordered" evidence="5">
    <location>
        <begin position="1"/>
        <end position="46"/>
    </location>
</feature>
<evidence type="ECO:0000256" key="4">
    <source>
        <dbReference type="ARBA" id="ARBA00023136"/>
    </source>
</evidence>
<organism evidence="6 7">
    <name type="scientific">Rhizoclosmatium globosum</name>
    <dbReference type="NCBI Taxonomy" id="329046"/>
    <lineage>
        <taxon>Eukaryota</taxon>
        <taxon>Fungi</taxon>
        <taxon>Fungi incertae sedis</taxon>
        <taxon>Chytridiomycota</taxon>
        <taxon>Chytridiomycota incertae sedis</taxon>
        <taxon>Chytridiomycetes</taxon>
        <taxon>Chytridiales</taxon>
        <taxon>Chytriomycetaceae</taxon>
        <taxon>Rhizoclosmatium</taxon>
    </lineage>
</organism>
<evidence type="ECO:0000256" key="5">
    <source>
        <dbReference type="SAM" id="MobiDB-lite"/>
    </source>
</evidence>
<dbReference type="STRING" id="329046.A0A1Y2BVN5"/>
<evidence type="ECO:0000256" key="2">
    <source>
        <dbReference type="ARBA" id="ARBA00022692"/>
    </source>
</evidence>
<dbReference type="OrthoDB" id="10010920at2759"/>
<keyword evidence="7" id="KW-1185">Reference proteome</keyword>
<sequence>MPQTHEHDSSDTRYIKLNNTFSSPSSSSSPPSSPYTAPIHPQGPKYSTVRRSFPDLSPAALPHLVTDPWYKFKLFVVKTKILESGVGVVIGRAFQDCIKSFVNDLLVPPILAFIPNRSGMRFIVLKQGRTKKRYKTIEEAVFDGAITINYGRFTHNCVNFFVVGVSVYYLLKAVKAFFENNLKHLRKCPYCVSEIPIEATRCSFCTSHLEPPKSPKPDLSDDDFSPERRKRLEDRTGDWFDTKDMVIS</sequence>
<accession>A0A1Y2BVN5</accession>
<keyword evidence="4" id="KW-0472">Membrane</keyword>
<dbReference type="GO" id="GO:0008381">
    <property type="term" value="F:mechanosensitive monoatomic ion channel activity"/>
    <property type="evidence" value="ECO:0007669"/>
    <property type="project" value="TreeGrafter"/>
</dbReference>
<dbReference type="PANTHER" id="PTHR30266:SF2">
    <property type="entry name" value="LARGE-CONDUCTANCE MECHANOSENSITIVE CHANNEL"/>
    <property type="match status" value="1"/>
</dbReference>
<dbReference type="Pfam" id="PF01741">
    <property type="entry name" value="MscL"/>
    <property type="match status" value="1"/>
</dbReference>
<keyword evidence="2" id="KW-0812">Transmembrane</keyword>
<dbReference type="InterPro" id="IPR037673">
    <property type="entry name" value="MSC/AndL"/>
</dbReference>
<evidence type="ECO:0000256" key="3">
    <source>
        <dbReference type="ARBA" id="ARBA00022989"/>
    </source>
</evidence>
<keyword evidence="3" id="KW-1133">Transmembrane helix</keyword>
<comment type="subcellular location">
    <subcellularLocation>
        <location evidence="1">Membrane</location>
        <topology evidence="1">Multi-pass membrane protein</topology>
    </subcellularLocation>
</comment>
<dbReference type="EMBL" id="MCGO01000045">
    <property type="protein sequence ID" value="ORY38155.1"/>
    <property type="molecule type" value="Genomic_DNA"/>
</dbReference>
<evidence type="ECO:0000313" key="7">
    <source>
        <dbReference type="Proteomes" id="UP000193642"/>
    </source>
</evidence>
<protein>
    <submittedName>
        <fullName evidence="6">Uncharacterized protein</fullName>
    </submittedName>
</protein>
<dbReference type="GO" id="GO:0016020">
    <property type="term" value="C:membrane"/>
    <property type="evidence" value="ECO:0007669"/>
    <property type="project" value="UniProtKB-SubCell"/>
</dbReference>
<proteinExistence type="predicted"/>
<reference evidence="6 7" key="1">
    <citation type="submission" date="2016-07" db="EMBL/GenBank/DDBJ databases">
        <title>Pervasive Adenine N6-methylation of Active Genes in Fungi.</title>
        <authorList>
            <consortium name="DOE Joint Genome Institute"/>
            <person name="Mondo S.J."/>
            <person name="Dannebaum R.O."/>
            <person name="Kuo R.C."/>
            <person name="Labutti K."/>
            <person name="Haridas S."/>
            <person name="Kuo A."/>
            <person name="Salamov A."/>
            <person name="Ahrendt S.R."/>
            <person name="Lipzen A."/>
            <person name="Sullivan W."/>
            <person name="Andreopoulos W.B."/>
            <person name="Clum A."/>
            <person name="Lindquist E."/>
            <person name="Daum C."/>
            <person name="Ramamoorthy G.K."/>
            <person name="Gryganskyi A."/>
            <person name="Culley D."/>
            <person name="Magnuson J.K."/>
            <person name="James T.Y."/>
            <person name="O'Malley M.A."/>
            <person name="Stajich J.E."/>
            <person name="Spatafora J.W."/>
            <person name="Visel A."/>
            <person name="Grigoriev I.V."/>
        </authorList>
    </citation>
    <scope>NUCLEOTIDE SEQUENCE [LARGE SCALE GENOMIC DNA]</scope>
    <source>
        <strain evidence="6 7">JEL800</strain>
    </source>
</reference>
<gene>
    <name evidence="6" type="ORF">BCR33DRAFT_789073</name>
</gene>
<dbReference type="InterPro" id="IPR036019">
    <property type="entry name" value="MscL_channel"/>
</dbReference>